<keyword evidence="3" id="KW-1185">Reference proteome</keyword>
<evidence type="ECO:0000259" key="1">
    <source>
        <dbReference type="Pfam" id="PF18476"/>
    </source>
</evidence>
<sequence>MNRESFEKYELSPEKEKNLWNDSIVVFDTSALIDFYYYPKETRQEIFDKIFLKLKDRLWIPYHVQFEYLKNRKGIIEKPIVENYNPIKNEKIKDITSAKTKILKVSEQIKKDTLKPEKHPFLPQEKIDEFIEFTKELDARVQQFEKDLTEEIAKQETEIKSLNENDTILKAFEDNLNVGPELSHSEIMRIVAEGKLRYEFEIPPGYKDLKEKIGTQIFGDLIVWKQILNYAKDIDKSVIFICNDLKIDWCYKDSRNRIESPREELIKEFNDNNQKDFWMYNQSQFVYKAKEYLEVDIEDARIEEISNVISNRNNDALIYKCGFCHQRNEVPIEELYLEFDCVGGSERSMGAENQYQSEEPLECSFCGNDINVTLEIWEYPIGAHNLDDITIDNGEVIQSPDFVTHFWDNYYDEPDEDMFRER</sequence>
<reference evidence="3" key="1">
    <citation type="submission" date="2023-07" db="EMBL/GenBank/DDBJ databases">
        <title>Isolating and identifying novel microbial strains from the Mariana Trench.</title>
        <authorList>
            <person name="Fu H."/>
        </authorList>
    </citation>
    <scope>NUCLEOTIDE SEQUENCE [LARGE SCALE GENOMIC DNA]</scope>
    <source>
        <strain evidence="3">T-y2</strain>
    </source>
</reference>
<protein>
    <submittedName>
        <fullName evidence="2">PIN-like domain-containing protein</fullName>
    </submittedName>
</protein>
<dbReference type="Proteomes" id="UP001182991">
    <property type="component" value="Unassembled WGS sequence"/>
</dbReference>
<evidence type="ECO:0000313" key="2">
    <source>
        <dbReference type="EMBL" id="MDT0293973.1"/>
    </source>
</evidence>
<dbReference type="Pfam" id="PF18476">
    <property type="entry name" value="PIN_8"/>
    <property type="match status" value="1"/>
</dbReference>
<proteinExistence type="predicted"/>
<comment type="caution">
    <text evidence="2">The sequence shown here is derived from an EMBL/GenBank/DDBJ whole genome shotgun (WGS) entry which is preliminary data.</text>
</comment>
<evidence type="ECO:0000313" key="3">
    <source>
        <dbReference type="Proteomes" id="UP001182991"/>
    </source>
</evidence>
<dbReference type="RefSeq" id="WP_311400920.1">
    <property type="nucleotide sequence ID" value="NZ_JAVRBG010000003.1"/>
</dbReference>
<name>A0ABU2KGY6_9FLAO</name>
<organism evidence="2 3">
    <name type="scientific">Mesonia ostreae</name>
    <dbReference type="NCBI Taxonomy" id="861110"/>
    <lineage>
        <taxon>Bacteria</taxon>
        <taxon>Pseudomonadati</taxon>
        <taxon>Bacteroidota</taxon>
        <taxon>Flavobacteriia</taxon>
        <taxon>Flavobacteriales</taxon>
        <taxon>Flavobacteriaceae</taxon>
        <taxon>Mesonia</taxon>
    </lineage>
</organism>
<feature type="domain" description="PIN like" evidence="1">
    <location>
        <begin position="24"/>
        <end position="265"/>
    </location>
</feature>
<gene>
    <name evidence="2" type="ORF">RLT85_04940</name>
</gene>
<dbReference type="InterPro" id="IPR041578">
    <property type="entry name" value="PIN_8"/>
</dbReference>
<dbReference type="EMBL" id="JAVRBG010000003">
    <property type="protein sequence ID" value="MDT0293973.1"/>
    <property type="molecule type" value="Genomic_DNA"/>
</dbReference>
<accession>A0ABU2KGY6</accession>